<evidence type="ECO:0000256" key="4">
    <source>
        <dbReference type="ARBA" id="ARBA00022679"/>
    </source>
</evidence>
<dbReference type="EC" id="2.1.1.80" evidence="2"/>
<dbReference type="PROSITE" id="PS50123">
    <property type="entry name" value="CHER"/>
    <property type="match status" value="1"/>
</dbReference>
<dbReference type="InterPro" id="IPR036804">
    <property type="entry name" value="CheR_N_sf"/>
</dbReference>
<dbReference type="Gene3D" id="1.10.155.10">
    <property type="entry name" value="Chemotaxis receptor methyltransferase CheR, N-terminal domain"/>
    <property type="match status" value="1"/>
</dbReference>
<evidence type="ECO:0000256" key="3">
    <source>
        <dbReference type="ARBA" id="ARBA00022603"/>
    </source>
</evidence>
<dbReference type="InterPro" id="IPR022642">
    <property type="entry name" value="CheR_C"/>
</dbReference>
<protein>
    <recommendedName>
        <fullName evidence="2">protein-glutamate O-methyltransferase</fullName>
        <ecNumber evidence="2">2.1.1.80</ecNumber>
    </recommendedName>
</protein>
<feature type="domain" description="CheR-type methyltransferase" evidence="6">
    <location>
        <begin position="1"/>
        <end position="275"/>
    </location>
</feature>
<keyword evidence="8" id="KW-1185">Reference proteome</keyword>
<dbReference type="Proteomes" id="UP001575181">
    <property type="component" value="Unassembled WGS sequence"/>
</dbReference>
<dbReference type="SUPFAM" id="SSF53335">
    <property type="entry name" value="S-adenosyl-L-methionine-dependent methyltransferases"/>
    <property type="match status" value="1"/>
</dbReference>
<evidence type="ECO:0000256" key="5">
    <source>
        <dbReference type="ARBA" id="ARBA00022691"/>
    </source>
</evidence>
<dbReference type="PANTHER" id="PTHR24422:SF21">
    <property type="entry name" value="CHEMOTAXIS PROTEIN METHYLTRANSFERASE 1"/>
    <property type="match status" value="1"/>
</dbReference>
<dbReference type="InterPro" id="IPR022641">
    <property type="entry name" value="CheR_N"/>
</dbReference>
<comment type="caution">
    <text evidence="7">The sequence shown here is derived from an EMBL/GenBank/DDBJ whole genome shotgun (WGS) entry which is preliminary data.</text>
</comment>
<dbReference type="Pfam" id="PF01739">
    <property type="entry name" value="CheR"/>
    <property type="match status" value="1"/>
</dbReference>
<accession>A0ABV4TXZ8</accession>
<organism evidence="7 8">
    <name type="scientific">Thiohalorhabdus methylotrophus</name>
    <dbReference type="NCBI Taxonomy" id="3242694"/>
    <lineage>
        <taxon>Bacteria</taxon>
        <taxon>Pseudomonadati</taxon>
        <taxon>Pseudomonadota</taxon>
        <taxon>Gammaproteobacteria</taxon>
        <taxon>Thiohalorhabdales</taxon>
        <taxon>Thiohalorhabdaceae</taxon>
        <taxon>Thiohalorhabdus</taxon>
    </lineage>
</organism>
<dbReference type="InterPro" id="IPR050903">
    <property type="entry name" value="Bact_Chemotaxis_MeTrfase"/>
</dbReference>
<dbReference type="PRINTS" id="PR00996">
    <property type="entry name" value="CHERMTFRASE"/>
</dbReference>
<dbReference type="Pfam" id="PF03705">
    <property type="entry name" value="CheR_N"/>
    <property type="match status" value="1"/>
</dbReference>
<reference evidence="7 8" key="1">
    <citation type="submission" date="2024-08" db="EMBL/GenBank/DDBJ databases">
        <title>Whole-genome sequencing of halo(alkali)philic microorganisms from hypersaline lakes.</title>
        <authorList>
            <person name="Sorokin D.Y."/>
            <person name="Merkel A.Y."/>
            <person name="Messina E."/>
            <person name="Yakimov M."/>
        </authorList>
    </citation>
    <scope>NUCLEOTIDE SEQUENCE [LARGE SCALE GENOMIC DNA]</scope>
    <source>
        <strain evidence="7 8">Cl-TMA</strain>
    </source>
</reference>
<dbReference type="EMBL" id="JBGUAW010000007">
    <property type="protein sequence ID" value="MFA9461456.1"/>
    <property type="molecule type" value="Genomic_DNA"/>
</dbReference>
<keyword evidence="3" id="KW-0489">Methyltransferase</keyword>
<dbReference type="InterPro" id="IPR029063">
    <property type="entry name" value="SAM-dependent_MTases_sf"/>
</dbReference>
<dbReference type="PANTHER" id="PTHR24422">
    <property type="entry name" value="CHEMOTAXIS PROTEIN METHYLTRANSFERASE"/>
    <property type="match status" value="1"/>
</dbReference>
<evidence type="ECO:0000259" key="6">
    <source>
        <dbReference type="PROSITE" id="PS50123"/>
    </source>
</evidence>
<dbReference type="SUPFAM" id="SSF47757">
    <property type="entry name" value="Chemotaxis receptor methyltransferase CheR, N-terminal domain"/>
    <property type="match status" value="1"/>
</dbReference>
<sequence length="276" mass="32064">MSDLSPYYFDLLAQFLKKESGIILKPEKSYSLRSKLQPLAREWGYDGLNDLVTHVYRERNNPEVVDAILNALTIKETSFFRDSRPFEVMEKRIIPELAERRGDKELKVWSAACSTGQEAVSLAIALREVLPPERADRCMVVGTDVSDEAISRAKKAVYSELEMRRGASPEVRRRYFEQVEGGYRPRPEILHMIRYREMNILEPDFPLSRFDIILCRNVLIYFDDEGKRKALETVHHRMANDGYLFTGAGEDAQRMDARFERERVDGVQCFRKNEDA</sequence>
<dbReference type="InterPro" id="IPR000780">
    <property type="entry name" value="CheR_MeTrfase"/>
</dbReference>
<name>A0ABV4TXZ8_9GAMM</name>
<proteinExistence type="predicted"/>
<evidence type="ECO:0000256" key="1">
    <source>
        <dbReference type="ARBA" id="ARBA00001541"/>
    </source>
</evidence>
<evidence type="ECO:0000313" key="7">
    <source>
        <dbReference type="EMBL" id="MFA9461456.1"/>
    </source>
</evidence>
<keyword evidence="4" id="KW-0808">Transferase</keyword>
<keyword evidence="5" id="KW-0949">S-adenosyl-L-methionine</keyword>
<evidence type="ECO:0000256" key="2">
    <source>
        <dbReference type="ARBA" id="ARBA00012534"/>
    </source>
</evidence>
<comment type="catalytic activity">
    <reaction evidence="1">
        <text>L-glutamyl-[protein] + S-adenosyl-L-methionine = [protein]-L-glutamate 5-O-methyl ester + S-adenosyl-L-homocysteine</text>
        <dbReference type="Rhea" id="RHEA:24452"/>
        <dbReference type="Rhea" id="RHEA-COMP:10208"/>
        <dbReference type="Rhea" id="RHEA-COMP:10311"/>
        <dbReference type="ChEBI" id="CHEBI:29973"/>
        <dbReference type="ChEBI" id="CHEBI:57856"/>
        <dbReference type="ChEBI" id="CHEBI:59789"/>
        <dbReference type="ChEBI" id="CHEBI:82795"/>
        <dbReference type="EC" id="2.1.1.80"/>
    </reaction>
</comment>
<dbReference type="RefSeq" id="WP_373656244.1">
    <property type="nucleotide sequence ID" value="NZ_JBGUAW010000007.1"/>
</dbReference>
<dbReference type="SMART" id="SM00138">
    <property type="entry name" value="MeTrc"/>
    <property type="match status" value="1"/>
</dbReference>
<evidence type="ECO:0000313" key="8">
    <source>
        <dbReference type="Proteomes" id="UP001575181"/>
    </source>
</evidence>
<gene>
    <name evidence="7" type="ORF">ACERLL_11530</name>
</gene>
<dbReference type="Gene3D" id="3.40.50.150">
    <property type="entry name" value="Vaccinia Virus protein VP39"/>
    <property type="match status" value="1"/>
</dbReference>